<organism evidence="2 3">
    <name type="scientific">Brassica rapa subsp. trilocularis</name>
    <dbReference type="NCBI Taxonomy" id="1813537"/>
    <lineage>
        <taxon>Eukaryota</taxon>
        <taxon>Viridiplantae</taxon>
        <taxon>Streptophyta</taxon>
        <taxon>Embryophyta</taxon>
        <taxon>Tracheophyta</taxon>
        <taxon>Spermatophyta</taxon>
        <taxon>Magnoliopsida</taxon>
        <taxon>eudicotyledons</taxon>
        <taxon>Gunneridae</taxon>
        <taxon>Pentapetalae</taxon>
        <taxon>rosids</taxon>
        <taxon>malvids</taxon>
        <taxon>Brassicales</taxon>
        <taxon>Brassicaceae</taxon>
        <taxon>Brassiceae</taxon>
        <taxon>Brassica</taxon>
    </lineage>
</organism>
<name>A0ABQ7NGQ5_BRACM</name>
<evidence type="ECO:0000313" key="2">
    <source>
        <dbReference type="EMBL" id="KAG5409556.1"/>
    </source>
</evidence>
<feature type="region of interest" description="Disordered" evidence="1">
    <location>
        <begin position="35"/>
        <end position="54"/>
    </location>
</feature>
<comment type="caution">
    <text evidence="2">The sequence shown here is derived from an EMBL/GenBank/DDBJ whole genome shotgun (WGS) entry which is preliminary data.</text>
</comment>
<sequence>MLPAKTRRNIGCLEVKGWFGFCSCRLGETGDTSDEIFEEDKPLRGSSPTREAFRGGEDQVEAVCDACRSEGVDASTCSATCFLDALSPAGVVRIMMVKKEEDDEHLGVLGYKVRSSEMTRGCFETRAVRGDDG</sequence>
<evidence type="ECO:0000256" key="1">
    <source>
        <dbReference type="SAM" id="MobiDB-lite"/>
    </source>
</evidence>
<dbReference type="EMBL" id="JADBGQ010000002">
    <property type="protein sequence ID" value="KAG5409556.1"/>
    <property type="molecule type" value="Genomic_DNA"/>
</dbReference>
<accession>A0ABQ7NGQ5</accession>
<dbReference type="Proteomes" id="UP000823674">
    <property type="component" value="Chromosome A02"/>
</dbReference>
<reference evidence="2 3" key="1">
    <citation type="submission" date="2021-03" db="EMBL/GenBank/DDBJ databases">
        <authorList>
            <person name="King G.J."/>
            <person name="Bancroft I."/>
            <person name="Baten A."/>
            <person name="Bloomfield J."/>
            <person name="Borpatragohain P."/>
            <person name="He Z."/>
            <person name="Irish N."/>
            <person name="Irwin J."/>
            <person name="Liu K."/>
            <person name="Mauleon R.P."/>
            <person name="Moore J."/>
            <person name="Morris R."/>
            <person name="Ostergaard L."/>
            <person name="Wang B."/>
            <person name="Wells R."/>
        </authorList>
    </citation>
    <scope>NUCLEOTIDE SEQUENCE [LARGE SCALE GENOMIC DNA]</scope>
    <source>
        <strain evidence="2">R-o-18</strain>
        <tissue evidence="2">Leaf</tissue>
    </source>
</reference>
<evidence type="ECO:0000313" key="3">
    <source>
        <dbReference type="Proteomes" id="UP000823674"/>
    </source>
</evidence>
<protein>
    <recommendedName>
        <fullName evidence="4">FLZ-type domain-containing protein</fullName>
    </recommendedName>
</protein>
<proteinExistence type="predicted"/>
<keyword evidence="3" id="KW-1185">Reference proteome</keyword>
<evidence type="ECO:0008006" key="4">
    <source>
        <dbReference type="Google" id="ProtNLM"/>
    </source>
</evidence>
<gene>
    <name evidence="2" type="primary">A02g502790.1_BraROA</name>
    <name evidence="2" type="ORF">IGI04_005875</name>
</gene>